<feature type="transmembrane region" description="Helical" evidence="5">
    <location>
        <begin position="282"/>
        <end position="301"/>
    </location>
</feature>
<proteinExistence type="predicted"/>
<evidence type="ECO:0000313" key="7">
    <source>
        <dbReference type="EMBL" id="NYF79914.1"/>
    </source>
</evidence>
<evidence type="ECO:0000256" key="5">
    <source>
        <dbReference type="SAM" id="Phobius"/>
    </source>
</evidence>
<accession>A0A7Y9TGV9</accession>
<dbReference type="RefSeq" id="WP_179490892.1">
    <property type="nucleotide sequence ID" value="NZ_JACCCW010000002.1"/>
</dbReference>
<feature type="transmembrane region" description="Helical" evidence="5">
    <location>
        <begin position="36"/>
        <end position="58"/>
    </location>
</feature>
<organism evidence="7 8">
    <name type="scientific">Granulicella arctica</name>
    <dbReference type="NCBI Taxonomy" id="940613"/>
    <lineage>
        <taxon>Bacteria</taxon>
        <taxon>Pseudomonadati</taxon>
        <taxon>Acidobacteriota</taxon>
        <taxon>Terriglobia</taxon>
        <taxon>Terriglobales</taxon>
        <taxon>Acidobacteriaceae</taxon>
        <taxon>Granulicella</taxon>
    </lineage>
</organism>
<evidence type="ECO:0000256" key="3">
    <source>
        <dbReference type="ARBA" id="ARBA00022989"/>
    </source>
</evidence>
<feature type="transmembrane region" description="Helical" evidence="5">
    <location>
        <begin position="78"/>
        <end position="102"/>
    </location>
</feature>
<protein>
    <recommendedName>
        <fullName evidence="6">O-antigen ligase-related domain-containing protein</fullName>
    </recommendedName>
</protein>
<comment type="caution">
    <text evidence="7">The sequence shown here is derived from an EMBL/GenBank/DDBJ whole genome shotgun (WGS) entry which is preliminary data.</text>
</comment>
<sequence>MPTYTTLPLLILLALLWRWTKGNVLAIVAFTAIFDAASALNFGSLGVAPWLVALAVCLPVKMLRGGLRMGAAPGINRVALNLLLLFLTYAAFSGMVLPVVFAGVPVVRVLDPVPLAWGMANVSQLCYLGAAAVVFLLTITSTRGELEEALRWYVRGCIVAAWIAIYQLTNAVVHVPYPTAILYSNPGHVIFSAYKINGMWRLNSTFTEASDMAGSLIGGLGILSWELMTRPLRAARLGYAVLLLVVLLMSLSTTGYLCLVLLVVAGGVLYVGHLLRRAKVGAVKVVIALAMGLAAAVLFTVSGPARETVVKVASSVVLDKQQTESYRARTESHEDALQTLKDTYYVGSGWGSMRASGLGYTLLASVGIPGLLLFGAGCAALFLPLLRGDRGNTPEGREDLLERCLFGVSLLLCGMVIAGSEPIVPTLWFLFGTAIVAGGQPLAMLRTMGTKRVVMGPQVGLWGRLRAFE</sequence>
<evidence type="ECO:0000313" key="8">
    <source>
        <dbReference type="Proteomes" id="UP000589520"/>
    </source>
</evidence>
<comment type="subcellular location">
    <subcellularLocation>
        <location evidence="1">Membrane</location>
        <topology evidence="1">Multi-pass membrane protein</topology>
    </subcellularLocation>
</comment>
<dbReference type="EMBL" id="JACCCW010000002">
    <property type="protein sequence ID" value="NYF79914.1"/>
    <property type="molecule type" value="Genomic_DNA"/>
</dbReference>
<feature type="transmembrane region" description="Helical" evidence="5">
    <location>
        <begin position="358"/>
        <end position="383"/>
    </location>
</feature>
<evidence type="ECO:0000256" key="2">
    <source>
        <dbReference type="ARBA" id="ARBA00022692"/>
    </source>
</evidence>
<keyword evidence="3 5" id="KW-1133">Transmembrane helix</keyword>
<reference evidence="7 8" key="1">
    <citation type="submission" date="2020-07" db="EMBL/GenBank/DDBJ databases">
        <title>Genomic Encyclopedia of Type Strains, Phase IV (KMG-V): Genome sequencing to study the core and pangenomes of soil and plant-associated prokaryotes.</title>
        <authorList>
            <person name="Whitman W."/>
        </authorList>
    </citation>
    <scope>NUCLEOTIDE SEQUENCE [LARGE SCALE GENOMIC DNA]</scope>
    <source>
        <strain evidence="7 8">X4EP2</strain>
    </source>
</reference>
<keyword evidence="8" id="KW-1185">Reference proteome</keyword>
<evidence type="ECO:0000256" key="4">
    <source>
        <dbReference type="ARBA" id="ARBA00023136"/>
    </source>
</evidence>
<dbReference type="Proteomes" id="UP000589520">
    <property type="component" value="Unassembled WGS sequence"/>
</dbReference>
<dbReference type="InterPro" id="IPR007016">
    <property type="entry name" value="O-antigen_ligase-rel_domated"/>
</dbReference>
<keyword evidence="2 5" id="KW-0812">Transmembrane</keyword>
<feature type="transmembrane region" description="Helical" evidence="5">
    <location>
        <begin position="426"/>
        <end position="445"/>
    </location>
</feature>
<keyword evidence="4 5" id="KW-0472">Membrane</keyword>
<feature type="transmembrane region" description="Helical" evidence="5">
    <location>
        <begin position="122"/>
        <end position="140"/>
    </location>
</feature>
<feature type="transmembrane region" description="Helical" evidence="5">
    <location>
        <begin position="237"/>
        <end position="270"/>
    </location>
</feature>
<feature type="transmembrane region" description="Helical" evidence="5">
    <location>
        <begin position="152"/>
        <end position="169"/>
    </location>
</feature>
<feature type="transmembrane region" description="Helical" evidence="5">
    <location>
        <begin position="404"/>
        <end position="420"/>
    </location>
</feature>
<feature type="domain" description="O-antigen ligase-related" evidence="6">
    <location>
        <begin position="239"/>
        <end position="350"/>
    </location>
</feature>
<dbReference type="Pfam" id="PF04932">
    <property type="entry name" value="Wzy_C"/>
    <property type="match status" value="1"/>
</dbReference>
<evidence type="ECO:0000256" key="1">
    <source>
        <dbReference type="ARBA" id="ARBA00004141"/>
    </source>
</evidence>
<dbReference type="GO" id="GO:0016020">
    <property type="term" value="C:membrane"/>
    <property type="evidence" value="ECO:0007669"/>
    <property type="project" value="UniProtKB-SubCell"/>
</dbReference>
<name>A0A7Y9TGV9_9BACT</name>
<evidence type="ECO:0000259" key="6">
    <source>
        <dbReference type="Pfam" id="PF04932"/>
    </source>
</evidence>
<gene>
    <name evidence="7" type="ORF">HDF17_002234</name>
</gene>
<dbReference type="AlphaFoldDB" id="A0A7Y9TGV9"/>